<name>A0A6G8FL27_9MICO</name>
<evidence type="ECO:0000259" key="18">
    <source>
        <dbReference type="Pfam" id="PF25549"/>
    </source>
</evidence>
<proteinExistence type="predicted"/>
<dbReference type="RefSeq" id="WP_166325385.1">
    <property type="nucleotide sequence ID" value="NZ_CP049934.1"/>
</dbReference>
<comment type="subcellular location">
    <subcellularLocation>
        <location evidence="1">Cell membrane</location>
        <topology evidence="1">Single-pass type I membrane protein</topology>
    </subcellularLocation>
</comment>
<keyword evidence="10" id="KW-1133">Transmembrane helix</keyword>
<dbReference type="Pfam" id="PF12810">
    <property type="entry name" value="ALK_LTK_GRD"/>
    <property type="match status" value="1"/>
</dbReference>
<evidence type="ECO:0000256" key="4">
    <source>
        <dbReference type="ARBA" id="ARBA00022679"/>
    </source>
</evidence>
<dbReference type="GO" id="GO:0005524">
    <property type="term" value="F:ATP binding"/>
    <property type="evidence" value="ECO:0007669"/>
    <property type="project" value="UniProtKB-KW"/>
</dbReference>
<gene>
    <name evidence="19" type="ORF">G7067_13460</name>
</gene>
<evidence type="ECO:0000256" key="5">
    <source>
        <dbReference type="ARBA" id="ARBA00022692"/>
    </source>
</evidence>
<organism evidence="19 20">
    <name type="scientific">Leucobacter insecticola</name>
    <dbReference type="NCBI Taxonomy" id="2714934"/>
    <lineage>
        <taxon>Bacteria</taxon>
        <taxon>Bacillati</taxon>
        <taxon>Actinomycetota</taxon>
        <taxon>Actinomycetes</taxon>
        <taxon>Micrococcales</taxon>
        <taxon>Microbacteriaceae</taxon>
        <taxon>Leucobacter</taxon>
    </lineage>
</organism>
<evidence type="ECO:0000256" key="6">
    <source>
        <dbReference type="ARBA" id="ARBA00022729"/>
    </source>
</evidence>
<keyword evidence="6" id="KW-0732">Signal</keyword>
<evidence type="ECO:0000256" key="15">
    <source>
        <dbReference type="ARBA" id="ARBA00023180"/>
    </source>
</evidence>
<evidence type="ECO:0000256" key="9">
    <source>
        <dbReference type="ARBA" id="ARBA00022840"/>
    </source>
</evidence>
<dbReference type="GO" id="GO:0005886">
    <property type="term" value="C:plasma membrane"/>
    <property type="evidence" value="ECO:0007669"/>
    <property type="project" value="UniProtKB-SubCell"/>
</dbReference>
<feature type="region of interest" description="Disordered" evidence="16">
    <location>
        <begin position="202"/>
        <end position="248"/>
    </location>
</feature>
<dbReference type="AlphaFoldDB" id="A0A6G8FL27"/>
<evidence type="ECO:0000256" key="12">
    <source>
        <dbReference type="ARBA" id="ARBA00023137"/>
    </source>
</evidence>
<evidence type="ECO:0000256" key="7">
    <source>
        <dbReference type="ARBA" id="ARBA00022741"/>
    </source>
</evidence>
<evidence type="ECO:0000313" key="20">
    <source>
        <dbReference type="Proteomes" id="UP000501387"/>
    </source>
</evidence>
<keyword evidence="7" id="KW-0547">Nucleotide-binding</keyword>
<sequence length="560" mass="55274">MSSVVPFFGERSTLQAKLRSRKGIAIAATLALALSGVISAALLPSGTAHALATVPSGCTTALSGGKPVVRCVYDYTDSTIASTRNYDVTVPEGVTSMTAYLWGAGGGGVGNGYWSGQAGGGAGGFVQGNIDTTGISTLKLIVGEGGHAGPEGREFVWGLGGAGGHSPGAKVYSTGSSGGGMSAIFSGSTELNTSSALMIAGGGGGASPGADTPGSPQVLPGNGGGLSGTEDLHPALSGRAGTQTEGGAAATQTVDCIVPERPHGTQFYGGDGMAAPKSTYEAPEGGGGGGGGWFGGGGGRCQGSSNANAGGTKSNGGGGGGSSYVKPGVVTSPAFESGVNSAYKANGIPFMEGVPYQPGTAMGGAVTASTSASGGNGAIVLEWEQSIQYSLTASATEALHGDTLTYTVKVENPSGFDFAGNSLAGLTVDAAELLTGADVALDSFTSTRNGWKMTRSGSKLNLSGPLLSGESAEFTFTATVKDVKDTSNWTLVASVAGAAGMPNATCILDEECTVTVKTPRELVLAFASPEVERGEESAYTGTLYWGTARMSRATSQTAST</sequence>
<dbReference type="Proteomes" id="UP000501387">
    <property type="component" value="Chromosome"/>
</dbReference>
<dbReference type="Pfam" id="PF25549">
    <property type="entry name" value="DUF7927"/>
    <property type="match status" value="1"/>
</dbReference>
<evidence type="ECO:0000313" key="19">
    <source>
        <dbReference type="EMBL" id="QIM17190.1"/>
    </source>
</evidence>
<evidence type="ECO:0000259" key="17">
    <source>
        <dbReference type="Pfam" id="PF12810"/>
    </source>
</evidence>
<feature type="compositionally biased region" description="Low complexity" evidence="16">
    <location>
        <begin position="238"/>
        <end position="248"/>
    </location>
</feature>
<evidence type="ECO:0000256" key="10">
    <source>
        <dbReference type="ARBA" id="ARBA00022989"/>
    </source>
</evidence>
<keyword evidence="11" id="KW-0472">Membrane</keyword>
<keyword evidence="5" id="KW-0812">Transmembrane</keyword>
<evidence type="ECO:0000256" key="8">
    <source>
        <dbReference type="ARBA" id="ARBA00022777"/>
    </source>
</evidence>
<keyword evidence="9" id="KW-0067">ATP-binding</keyword>
<feature type="domain" description="DUF7927" evidence="18">
    <location>
        <begin position="393"/>
        <end position="515"/>
    </location>
</feature>
<dbReference type="KEGG" id="lins:G7067_13460"/>
<evidence type="ECO:0000256" key="16">
    <source>
        <dbReference type="SAM" id="MobiDB-lite"/>
    </source>
</evidence>
<keyword evidence="13" id="KW-1015">Disulfide bond</keyword>
<evidence type="ECO:0000256" key="1">
    <source>
        <dbReference type="ARBA" id="ARBA00004251"/>
    </source>
</evidence>
<keyword evidence="3" id="KW-1003">Cell membrane</keyword>
<dbReference type="InterPro" id="IPR055163">
    <property type="entry name" value="ALK/LTK-like_GRD"/>
</dbReference>
<evidence type="ECO:0000256" key="14">
    <source>
        <dbReference type="ARBA" id="ARBA00023170"/>
    </source>
</evidence>
<keyword evidence="20" id="KW-1185">Reference proteome</keyword>
<dbReference type="InterPro" id="IPR057687">
    <property type="entry name" value="DUF7927"/>
</dbReference>
<accession>A0A6G8FL27</accession>
<keyword evidence="14" id="KW-0675">Receptor</keyword>
<keyword evidence="8" id="KW-0418">Kinase</keyword>
<evidence type="ECO:0000256" key="2">
    <source>
        <dbReference type="ARBA" id="ARBA00011902"/>
    </source>
</evidence>
<evidence type="ECO:0000256" key="11">
    <source>
        <dbReference type="ARBA" id="ARBA00023136"/>
    </source>
</evidence>
<keyword evidence="4" id="KW-0808">Transferase</keyword>
<evidence type="ECO:0000256" key="13">
    <source>
        <dbReference type="ARBA" id="ARBA00023157"/>
    </source>
</evidence>
<keyword evidence="15" id="KW-0325">Glycoprotein</keyword>
<reference evidence="19 20" key="1">
    <citation type="submission" date="2020-03" db="EMBL/GenBank/DDBJ databases">
        <title>Leucobacter sp. nov., isolated from beetles.</title>
        <authorList>
            <person name="Hyun D.-W."/>
            <person name="Bae J.-W."/>
        </authorList>
    </citation>
    <scope>NUCLEOTIDE SEQUENCE [LARGE SCALE GENOMIC DNA]</scope>
    <source>
        <strain evidence="19 20">HDW9B</strain>
    </source>
</reference>
<protein>
    <recommendedName>
        <fullName evidence="2">receptor protein-tyrosine kinase</fullName>
        <ecNumber evidence="2">2.7.10.1</ecNumber>
    </recommendedName>
</protein>
<keyword evidence="12" id="KW-0829">Tyrosine-protein kinase</keyword>
<feature type="domain" description="ALK/LTK-like glycine-rich" evidence="17">
    <location>
        <begin position="101"/>
        <end position="354"/>
    </location>
</feature>
<dbReference type="EMBL" id="CP049934">
    <property type="protein sequence ID" value="QIM17190.1"/>
    <property type="molecule type" value="Genomic_DNA"/>
</dbReference>
<evidence type="ECO:0000256" key="3">
    <source>
        <dbReference type="ARBA" id="ARBA00022475"/>
    </source>
</evidence>
<dbReference type="GO" id="GO:0004714">
    <property type="term" value="F:transmembrane receptor protein tyrosine kinase activity"/>
    <property type="evidence" value="ECO:0007669"/>
    <property type="project" value="UniProtKB-EC"/>
</dbReference>
<dbReference type="EC" id="2.7.10.1" evidence="2"/>